<comment type="function">
    <text evidence="15">Catalyzes the first committed step in the biosynthesis of complex N-glycans. It controls conversion of high mannose to complex N-glycans; the final hydrolytic step in the N-glycan maturation pathway.</text>
</comment>
<keyword evidence="5 17" id="KW-0479">Metal-binding</keyword>
<evidence type="ECO:0000256" key="12">
    <source>
        <dbReference type="ARBA" id="ARBA00023157"/>
    </source>
</evidence>
<dbReference type="FunFam" id="3.20.110.10:FF:000003">
    <property type="entry name" value="Alpha-mannosidase"/>
    <property type="match status" value="1"/>
</dbReference>
<dbReference type="SUPFAM" id="SSF74650">
    <property type="entry name" value="Galactose mutarotase-like"/>
    <property type="match status" value="1"/>
</dbReference>
<keyword evidence="9 18" id="KW-1133">Transmembrane helix</keyword>
<dbReference type="GO" id="GO:0000139">
    <property type="term" value="C:Golgi membrane"/>
    <property type="evidence" value="ECO:0007669"/>
    <property type="project" value="UniProtKB-SubCell"/>
</dbReference>
<dbReference type="PANTHER" id="PTHR11607">
    <property type="entry name" value="ALPHA-MANNOSIDASE"/>
    <property type="match status" value="1"/>
</dbReference>
<keyword evidence="14 17" id="KW-0326">Glycosidase</keyword>
<dbReference type="Gene3D" id="3.20.110.10">
    <property type="entry name" value="Glycoside hydrolase 38, N terminal domain"/>
    <property type="match status" value="1"/>
</dbReference>
<dbReference type="PANTHER" id="PTHR11607:SF57">
    <property type="entry name" value="ALPHA-MANNOSIDASE 2X"/>
    <property type="match status" value="1"/>
</dbReference>
<dbReference type="FunFam" id="1.20.1270.50:FF:000001">
    <property type="entry name" value="Alpha-mannosidase"/>
    <property type="match status" value="1"/>
</dbReference>
<dbReference type="InterPro" id="IPR011330">
    <property type="entry name" value="Glyco_hydro/deAcase_b/a-brl"/>
</dbReference>
<feature type="transmembrane region" description="Helical" evidence="18">
    <location>
        <begin position="7"/>
        <end position="26"/>
    </location>
</feature>
<evidence type="ECO:0000256" key="9">
    <source>
        <dbReference type="ARBA" id="ARBA00022989"/>
    </source>
</evidence>
<keyword evidence="7 17" id="KW-0862">Zinc</keyword>
<dbReference type="GO" id="GO:0004572">
    <property type="term" value="F:mannosyl-oligosaccharide 1,3-1,6-alpha-mannosidase activity"/>
    <property type="evidence" value="ECO:0007669"/>
    <property type="project" value="UniProtKB-EC"/>
</dbReference>
<dbReference type="Pfam" id="PF01074">
    <property type="entry name" value="Glyco_hydro_38N"/>
    <property type="match status" value="1"/>
</dbReference>
<dbReference type="EC" id="3.2.1.-" evidence="17"/>
<accession>A0A673XSC9</accession>
<organism evidence="20 21">
    <name type="scientific">Salmo trutta</name>
    <name type="common">Brown trout</name>
    <dbReference type="NCBI Taxonomy" id="8032"/>
    <lineage>
        <taxon>Eukaryota</taxon>
        <taxon>Metazoa</taxon>
        <taxon>Chordata</taxon>
        <taxon>Craniata</taxon>
        <taxon>Vertebrata</taxon>
        <taxon>Euteleostomi</taxon>
        <taxon>Actinopterygii</taxon>
        <taxon>Neopterygii</taxon>
        <taxon>Teleostei</taxon>
        <taxon>Protacanthopterygii</taxon>
        <taxon>Salmoniformes</taxon>
        <taxon>Salmonidae</taxon>
        <taxon>Salmoninae</taxon>
        <taxon>Salmo</taxon>
    </lineage>
</organism>
<dbReference type="Proteomes" id="UP000472277">
    <property type="component" value="Chromosome 7"/>
</dbReference>
<dbReference type="InterPro" id="IPR028995">
    <property type="entry name" value="Glyco_hydro_57/38_cen_sf"/>
</dbReference>
<comment type="similarity">
    <text evidence="3 17">Belongs to the glycosyl hydrolase 38 family.</text>
</comment>
<evidence type="ECO:0000256" key="15">
    <source>
        <dbReference type="ARBA" id="ARBA00059516"/>
    </source>
</evidence>
<dbReference type="SUPFAM" id="SSF88713">
    <property type="entry name" value="Glycoside hydrolase/deacetylase"/>
    <property type="match status" value="1"/>
</dbReference>
<keyword evidence="13" id="KW-0325">Glycoprotein</keyword>
<keyword evidence="11 18" id="KW-0472">Membrane</keyword>
<keyword evidence="21" id="KW-1185">Reference proteome</keyword>
<evidence type="ECO:0000256" key="3">
    <source>
        <dbReference type="ARBA" id="ARBA00009792"/>
    </source>
</evidence>
<evidence type="ECO:0000256" key="10">
    <source>
        <dbReference type="ARBA" id="ARBA00023034"/>
    </source>
</evidence>
<dbReference type="AlphaFoldDB" id="A0A673XSC9"/>
<evidence type="ECO:0000256" key="5">
    <source>
        <dbReference type="ARBA" id="ARBA00022723"/>
    </source>
</evidence>
<dbReference type="Gene3D" id="2.60.40.1180">
    <property type="entry name" value="Golgi alpha-mannosidase II"/>
    <property type="match status" value="1"/>
</dbReference>
<dbReference type="GO" id="GO:0006013">
    <property type="term" value="P:mannose metabolic process"/>
    <property type="evidence" value="ECO:0007669"/>
    <property type="project" value="InterPro"/>
</dbReference>
<evidence type="ECO:0000256" key="7">
    <source>
        <dbReference type="ARBA" id="ARBA00022833"/>
    </source>
</evidence>
<keyword evidence="8" id="KW-0735">Signal-anchor</keyword>
<dbReference type="SMART" id="SM00872">
    <property type="entry name" value="Alpha-mann_mid"/>
    <property type="match status" value="1"/>
</dbReference>
<keyword evidence="6 17" id="KW-0378">Hydrolase</keyword>
<gene>
    <name evidence="20" type="primary">MAN2A2</name>
    <name evidence="20" type="synonym">LOC115197323</name>
</gene>
<dbReference type="InterPro" id="IPR011682">
    <property type="entry name" value="Glyco_hydro_38_C"/>
</dbReference>
<dbReference type="InterPro" id="IPR000602">
    <property type="entry name" value="Glyco_hydro_38_N"/>
</dbReference>
<dbReference type="FunFam" id="2.60.40.1180:FF:000009">
    <property type="entry name" value="Alpha-mannosidase"/>
    <property type="match status" value="1"/>
</dbReference>
<dbReference type="InterPro" id="IPR013780">
    <property type="entry name" value="Glyco_hydro_b"/>
</dbReference>
<keyword evidence="12" id="KW-1015">Disulfide bond</keyword>
<dbReference type="InterPro" id="IPR015341">
    <property type="entry name" value="Glyco_hydro_38_cen"/>
</dbReference>
<comment type="cofactor">
    <cofactor evidence="17">
        <name>Zn(2+)</name>
        <dbReference type="ChEBI" id="CHEBI:29105"/>
    </cofactor>
    <text evidence="17">Binds 1 zinc ion per subunit.</text>
</comment>
<dbReference type="Pfam" id="PF07748">
    <property type="entry name" value="Glyco_hydro_38C"/>
    <property type="match status" value="1"/>
</dbReference>
<comment type="subcellular location">
    <subcellularLocation>
        <location evidence="1">Golgi apparatus membrane</location>
        <topology evidence="1">Single-pass type II membrane protein</topology>
    </subcellularLocation>
</comment>
<protein>
    <recommendedName>
        <fullName evidence="17">Alpha-mannosidase</fullName>
        <ecNumber evidence="17">3.2.1.-</ecNumber>
    </recommendedName>
</protein>
<keyword evidence="10" id="KW-0333">Golgi apparatus</keyword>
<dbReference type="Gene3D" id="2.70.98.30">
    <property type="entry name" value="Golgi alpha-mannosidase II, domain 4"/>
    <property type="match status" value="1"/>
</dbReference>
<evidence type="ECO:0000256" key="11">
    <source>
        <dbReference type="ARBA" id="ARBA00023136"/>
    </source>
</evidence>
<dbReference type="SUPFAM" id="SSF88688">
    <property type="entry name" value="Families 57/38 glycoside transferase middle domain"/>
    <property type="match status" value="1"/>
</dbReference>
<proteinExistence type="inferred from homology"/>
<evidence type="ECO:0000256" key="4">
    <source>
        <dbReference type="ARBA" id="ARBA00022692"/>
    </source>
</evidence>
<keyword evidence="4 18" id="KW-0812">Transmembrane</keyword>
<dbReference type="Pfam" id="PF09261">
    <property type="entry name" value="Alpha-mann_mid"/>
    <property type="match status" value="1"/>
</dbReference>
<dbReference type="Ensembl" id="ENSSTUT00000024511.1">
    <property type="protein sequence ID" value="ENSSTUP00000023371.1"/>
    <property type="gene ID" value="ENSSTUG00000007460.1"/>
</dbReference>
<evidence type="ECO:0000256" key="14">
    <source>
        <dbReference type="ARBA" id="ARBA00023295"/>
    </source>
</evidence>
<dbReference type="GO" id="GO:0006491">
    <property type="term" value="P:N-glycan processing"/>
    <property type="evidence" value="ECO:0007669"/>
    <property type="project" value="TreeGrafter"/>
</dbReference>
<evidence type="ECO:0000313" key="20">
    <source>
        <dbReference type="Ensembl" id="ENSSTUP00000023371.1"/>
    </source>
</evidence>
<dbReference type="InterPro" id="IPR037094">
    <property type="entry name" value="Glyco_hydro_38_cen_sf"/>
</dbReference>
<reference evidence="20" key="1">
    <citation type="submission" date="2025-08" db="UniProtKB">
        <authorList>
            <consortium name="Ensembl"/>
        </authorList>
    </citation>
    <scope>IDENTIFICATION</scope>
</reference>
<feature type="domain" description="Glycoside hydrolase family 38 central" evidence="19">
    <location>
        <begin position="496"/>
        <end position="582"/>
    </location>
</feature>
<evidence type="ECO:0000256" key="18">
    <source>
        <dbReference type="SAM" id="Phobius"/>
    </source>
</evidence>
<dbReference type="InterPro" id="IPR011013">
    <property type="entry name" value="Gal_mutarotase_sf_dom"/>
</dbReference>
<dbReference type="GO" id="GO:0046872">
    <property type="term" value="F:metal ion binding"/>
    <property type="evidence" value="ECO:0007669"/>
    <property type="project" value="UniProtKB-KW"/>
</dbReference>
<evidence type="ECO:0000256" key="1">
    <source>
        <dbReference type="ARBA" id="ARBA00004323"/>
    </source>
</evidence>
<evidence type="ECO:0000256" key="17">
    <source>
        <dbReference type="RuleBase" id="RU361199"/>
    </source>
</evidence>
<evidence type="ECO:0000256" key="8">
    <source>
        <dbReference type="ARBA" id="ARBA00022968"/>
    </source>
</evidence>
<dbReference type="InterPro" id="IPR027291">
    <property type="entry name" value="Glyco_hydro_38_N_sf"/>
</dbReference>
<comment type="catalytic activity">
    <reaction evidence="16">
        <text>N(4)-{beta-D-GlcNAc-(1-&gt;2)-alpha-D-Man-(1-&gt;3)-[alpha-D-Man-(1-&gt;3)-[alpha-D-Man-(1-&gt;6)]-alpha-D-Man-(1-&gt;6)]-beta-D-Man-(1-&gt;4)-beta-D-GlcNAc-(1-&gt;4)-beta-D-GlcNAc}-L-asparaginyl-[protein] + 2 H2O = 2 alpha-D-mannopyranose + an N(4)-{beta-D-GlcNAc-(1-&gt;2)-alpha-D-Man-(1-&gt;3)-[alpha-D-Man-(1-&gt;6)]-beta-D-Man-(1-&gt;4)-beta-D-GlcNAc-(1-&gt;4)-beta-D-GlcNAc}-L-asparaginyl-[protein]</text>
        <dbReference type="Rhea" id="RHEA:56052"/>
        <dbReference type="Rhea" id="RHEA-COMP:14368"/>
        <dbReference type="Rhea" id="RHEA-COMP:14369"/>
        <dbReference type="ChEBI" id="CHEBI:15377"/>
        <dbReference type="ChEBI" id="CHEBI:28729"/>
        <dbReference type="ChEBI" id="CHEBI:60615"/>
        <dbReference type="ChEBI" id="CHEBI:60625"/>
        <dbReference type="EC" id="3.2.1.114"/>
    </reaction>
</comment>
<dbReference type="Gene3D" id="1.20.1270.50">
    <property type="entry name" value="Glycoside hydrolase family 38, central domain"/>
    <property type="match status" value="1"/>
</dbReference>
<dbReference type="GO" id="GO:0030246">
    <property type="term" value="F:carbohydrate binding"/>
    <property type="evidence" value="ECO:0007669"/>
    <property type="project" value="InterPro"/>
</dbReference>
<evidence type="ECO:0000256" key="6">
    <source>
        <dbReference type="ARBA" id="ARBA00022801"/>
    </source>
</evidence>
<sequence>MKLKKQVTVCGGAIFCVAVFSLYLMLDKLVLFSTSCDVHPHFFPPGTFPPNRIEQLEQLLEENHQIISHIKDSVLELTDTGAVPPSGQLPFRSANGSWVLPFDGHPTFLSVKPQDCQFAQGRRGHTDLQMLDIYSLLKFDNVDGGVWKQGFEITYEPGAWDNEPLQVFVVPHSHNDPGWIKTFDKYYTDQTQHIFNNMLVKLTEDPRRKFIWSEISFFAKWWESADMHKQEAMRKLILGGQLEMVTGGWVMTDEANVHYFAMIDQLIEGHQWLEKNVGVTPQSGWAVDPFGHSATMAYLLKRANLTSMLIQRVHYSIKKHFASSRSLEFMWRQSWDQESGTDIFCHMMPFYSYDVPHTCGPDPKICCQFDFKRLPGGRVNCPWKVPPHSLHPRAHLLLDQYRKKSKLFRSKVVLIPLGDDFRYDKALEWDQQYLNYQRLFDYMNSHSEMHVQAQFGTLTDYFTAVYKANGVPQGVRPPEYPVLSGDFFAYADREDHYWSGYYTSRPFYKSMDRVLESHLRGAEILFSLAVAHARHAGMEGRYPTSDYTLLTDARRTVALFQHHDAITGTAKENVVIDYGNRLLRSLQGLKRVIINAAHFLVMKNKDVYRFYQTEPFLETDDGRATQDSLPQRTLIELDQSGPRYLVLFNPVEQDRLCVVTVLVNSVRVRVLTEDGQTLPVQLSAQWSSASQMSASFMVRLPALGLAVFHLYDSADTPMTLRSETLLRLTGQGQTAHAVDPLPLRSQTADPQLFYISTQSLTLGFSGTTGLLESIHRKDDPQEVKVQIQFVTYGTRSSKDKSGAYLFLPDGKAKPYSQKEPPVVRVVEGPLFSEVVAMYQHFQQTIRIHNVPGVDGLSLDVTTMVDIREQSNKELAMRLVTDIQNDDTFYTDLNGFQMQPRRHFLKLPLQANFYPMPSQAYIQDSHLRLTLHSAQALGVTSLESGQLEVILDRRLMQDDNRGLGQGLKDNKKTANRFRLLLERRSTGNKSEGKQPTSFPSLLSHMTSAILNHEVLALPVLPKKRGIPPLHTFTPLMGALPCDFHVLNLRVTGQIVLSYTLFLPPTLFHKLYPSLALSPCLFFQLGLSSLFRNLDLQLLQPVSLSLMYSSPPLANDSSISLEPMEISAFRLKLR</sequence>
<evidence type="ECO:0000256" key="2">
    <source>
        <dbReference type="ARBA" id="ARBA00004922"/>
    </source>
</evidence>
<dbReference type="FunFam" id="2.70.98.30:FF:000002">
    <property type="entry name" value="Alpha-mannosidase"/>
    <property type="match status" value="1"/>
</dbReference>
<evidence type="ECO:0000259" key="19">
    <source>
        <dbReference type="SMART" id="SM00872"/>
    </source>
</evidence>
<name>A0A673XSC9_SALTR</name>
<evidence type="ECO:0000256" key="13">
    <source>
        <dbReference type="ARBA" id="ARBA00023180"/>
    </source>
</evidence>
<evidence type="ECO:0000313" key="21">
    <source>
        <dbReference type="Proteomes" id="UP000472277"/>
    </source>
</evidence>
<reference evidence="20" key="2">
    <citation type="submission" date="2025-09" db="UniProtKB">
        <authorList>
            <consortium name="Ensembl"/>
        </authorList>
    </citation>
    <scope>IDENTIFICATION</scope>
</reference>
<comment type="pathway">
    <text evidence="2">Protein modification; protein glycosylation.</text>
</comment>
<evidence type="ECO:0000256" key="16">
    <source>
        <dbReference type="ARBA" id="ARBA00093232"/>
    </source>
</evidence>
<dbReference type="InterPro" id="IPR050843">
    <property type="entry name" value="Glycosyl_Hydrlase_38"/>
</dbReference>
<dbReference type="GeneTree" id="ENSGT01030000234638"/>